<evidence type="ECO:0000256" key="1">
    <source>
        <dbReference type="SAM" id="SignalP"/>
    </source>
</evidence>
<keyword evidence="1" id="KW-0732">Signal</keyword>
<evidence type="ECO:0000259" key="2">
    <source>
        <dbReference type="Pfam" id="PF13609"/>
    </source>
</evidence>
<dbReference type="Gene3D" id="2.40.160.10">
    <property type="entry name" value="Porin"/>
    <property type="match status" value="1"/>
</dbReference>
<feature type="chain" id="PRO_5046628352" evidence="1">
    <location>
        <begin position="28"/>
        <end position="380"/>
    </location>
</feature>
<feature type="domain" description="Porin" evidence="2">
    <location>
        <begin position="16"/>
        <end position="351"/>
    </location>
</feature>
<organism evidence="3 4">
    <name type="scientific">Dongia sedimenti</name>
    <dbReference type="NCBI Taxonomy" id="3064282"/>
    <lineage>
        <taxon>Bacteria</taxon>
        <taxon>Pseudomonadati</taxon>
        <taxon>Pseudomonadota</taxon>
        <taxon>Alphaproteobacteria</taxon>
        <taxon>Rhodospirillales</taxon>
        <taxon>Dongiaceae</taxon>
        <taxon>Dongia</taxon>
    </lineage>
</organism>
<dbReference type="RefSeq" id="WP_379961227.1">
    <property type="nucleotide sequence ID" value="NZ_JAUYVI010000009.1"/>
</dbReference>
<dbReference type="SUPFAM" id="SSF56935">
    <property type="entry name" value="Porins"/>
    <property type="match status" value="1"/>
</dbReference>
<reference evidence="4" key="1">
    <citation type="submission" date="2023-08" db="EMBL/GenBank/DDBJ databases">
        <title>Rhodospirillaceae gen. nov., a novel taxon isolated from the Yangtze River Yuezi River estuary sludge.</title>
        <authorList>
            <person name="Ruan L."/>
        </authorList>
    </citation>
    <scope>NUCLEOTIDE SEQUENCE [LARGE SCALE GENOMIC DNA]</scope>
    <source>
        <strain evidence="4">R-7</strain>
    </source>
</reference>
<name>A0ABU0YTV9_9PROT</name>
<keyword evidence="4" id="KW-1185">Reference proteome</keyword>
<comment type="caution">
    <text evidence="3">The sequence shown here is derived from an EMBL/GenBank/DDBJ whole genome shotgun (WGS) entry which is preliminary data.</text>
</comment>
<evidence type="ECO:0000313" key="4">
    <source>
        <dbReference type="Proteomes" id="UP001230156"/>
    </source>
</evidence>
<gene>
    <name evidence="3" type="ORF">Q8A70_25895</name>
</gene>
<dbReference type="Proteomes" id="UP001230156">
    <property type="component" value="Unassembled WGS sequence"/>
</dbReference>
<dbReference type="Pfam" id="PF13609">
    <property type="entry name" value="Porin_4"/>
    <property type="match status" value="1"/>
</dbReference>
<sequence>MKRLYLGSTALIGVTSILGATSSTARAADGVKLDVGGFFNVVYQGLFDSKRDGHFGNHRNTDAFKHDGEVWFQGETTLDNGLTVGAQIELEAENAADQIDQSYVYWQGGFGRFQVGSQDKAIANYCLLPPGGTANFSAFSPDATWGSNDPIGSNAACVDTEGDNQGIVYATPNFDGFQLWVSYTPSNNAEDYTQAGVNGSGTPTNPNGTAHHSFSTYATYKYDGDGWGLQWGGGGSWQTQFNGTAGGNDGKSSDYQTGLNLTLGNFGIGGVMEYYDQGGSDNNAYVLGGGLSYTLAPWTFGLQGSHGHYDGQTAFTFAPNPGGSRSLNRVIATSQYALAPGIMLDGEIGYTWFHDSGDGVDSALDSYHGYDIAIGSAFTF</sequence>
<feature type="signal peptide" evidence="1">
    <location>
        <begin position="1"/>
        <end position="27"/>
    </location>
</feature>
<dbReference type="EMBL" id="JAUYVI010000009">
    <property type="protein sequence ID" value="MDQ7251146.1"/>
    <property type="molecule type" value="Genomic_DNA"/>
</dbReference>
<protein>
    <submittedName>
        <fullName evidence="3">Porin</fullName>
    </submittedName>
</protein>
<dbReference type="InterPro" id="IPR033900">
    <property type="entry name" value="Gram_neg_porin_domain"/>
</dbReference>
<proteinExistence type="predicted"/>
<accession>A0ABU0YTV9</accession>
<dbReference type="InterPro" id="IPR023614">
    <property type="entry name" value="Porin_dom_sf"/>
</dbReference>
<evidence type="ECO:0000313" key="3">
    <source>
        <dbReference type="EMBL" id="MDQ7251146.1"/>
    </source>
</evidence>